<reference evidence="7" key="1">
    <citation type="submission" date="2021-01" db="UniProtKB">
        <authorList>
            <consortium name="EnsemblPlants"/>
        </authorList>
    </citation>
    <scope>IDENTIFICATION</scope>
</reference>
<accession>A0A7N0ZR24</accession>
<dbReference type="InterPro" id="IPR006904">
    <property type="entry name" value="DUF716"/>
</dbReference>
<feature type="transmembrane region" description="Helical" evidence="6">
    <location>
        <begin position="177"/>
        <end position="199"/>
    </location>
</feature>
<feature type="transmembrane region" description="Helical" evidence="6">
    <location>
        <begin position="91"/>
        <end position="110"/>
    </location>
</feature>
<keyword evidence="3 6" id="KW-0812">Transmembrane</keyword>
<comment type="similarity">
    <text evidence="2">Belongs to the TMEM45 family.</text>
</comment>
<feature type="transmembrane region" description="Helical" evidence="6">
    <location>
        <begin position="58"/>
        <end position="79"/>
    </location>
</feature>
<protein>
    <recommendedName>
        <fullName evidence="9">Transmembrane protein 45B</fullName>
    </recommendedName>
</protein>
<proteinExistence type="inferred from homology"/>
<evidence type="ECO:0000256" key="4">
    <source>
        <dbReference type="ARBA" id="ARBA00022989"/>
    </source>
</evidence>
<sequence>MGTFAGHILPGLALAFLGLWHTFSAVKAYYTSGSLNFSTRFWYPVGTGTGNKLRHLELVLIFIISVLAIVMQLFDYPFLRMAFKLDNFEHATIFLHLAVFSAVSLCAELAGLSDAVAGVVGVLAASVFGQELFLLHFHSTDHVGLEGHYHWILQLIVLASFLGAIGCTIHPTSFPSAIVLSTSVVLQGCWFAVMGFVLWAPGFAPRGCAADTSQDRGAVACETHEADARARALANMQFSWIVSAVLIVTACLCLKMAAKHWSRSSRSAEYQQLQVPAADNVQMATNVFKLYDV</sequence>
<evidence type="ECO:0000256" key="6">
    <source>
        <dbReference type="SAM" id="Phobius"/>
    </source>
</evidence>
<evidence type="ECO:0000256" key="2">
    <source>
        <dbReference type="ARBA" id="ARBA00006948"/>
    </source>
</evidence>
<dbReference type="GO" id="GO:0016020">
    <property type="term" value="C:membrane"/>
    <property type="evidence" value="ECO:0007669"/>
    <property type="project" value="UniProtKB-SubCell"/>
</dbReference>
<comment type="subcellular location">
    <subcellularLocation>
        <location evidence="1">Membrane</location>
        <topology evidence="1">Multi-pass membrane protein</topology>
    </subcellularLocation>
</comment>
<dbReference type="OMA" id="WHTINTI"/>
<feature type="transmembrane region" description="Helical" evidence="6">
    <location>
        <begin position="116"/>
        <end position="137"/>
    </location>
</feature>
<evidence type="ECO:0000256" key="3">
    <source>
        <dbReference type="ARBA" id="ARBA00022692"/>
    </source>
</evidence>
<dbReference type="Pfam" id="PF04819">
    <property type="entry name" value="DUF716"/>
    <property type="match status" value="1"/>
</dbReference>
<evidence type="ECO:0000313" key="8">
    <source>
        <dbReference type="Proteomes" id="UP000594263"/>
    </source>
</evidence>
<feature type="transmembrane region" description="Helical" evidence="6">
    <location>
        <begin position="238"/>
        <end position="258"/>
    </location>
</feature>
<evidence type="ECO:0000256" key="1">
    <source>
        <dbReference type="ARBA" id="ARBA00004141"/>
    </source>
</evidence>
<keyword evidence="5 6" id="KW-0472">Membrane</keyword>
<evidence type="ECO:0008006" key="9">
    <source>
        <dbReference type="Google" id="ProtNLM"/>
    </source>
</evidence>
<dbReference type="PANTHER" id="PTHR46285:SF13">
    <property type="entry name" value="OS02G0167775 PROTEIN"/>
    <property type="match status" value="1"/>
</dbReference>
<name>A0A7N0ZR24_KALFE</name>
<keyword evidence="4 6" id="KW-1133">Transmembrane helix</keyword>
<evidence type="ECO:0000256" key="5">
    <source>
        <dbReference type="ARBA" id="ARBA00023136"/>
    </source>
</evidence>
<dbReference type="PANTHER" id="PTHR46285">
    <property type="entry name" value="PROTEINASE INHIBITOR I4, SERPIN (DUF716)-RELATED"/>
    <property type="match status" value="1"/>
</dbReference>
<organism evidence="7 8">
    <name type="scientific">Kalanchoe fedtschenkoi</name>
    <name type="common">Lavender scallops</name>
    <name type="synonym">South American air plant</name>
    <dbReference type="NCBI Taxonomy" id="63787"/>
    <lineage>
        <taxon>Eukaryota</taxon>
        <taxon>Viridiplantae</taxon>
        <taxon>Streptophyta</taxon>
        <taxon>Embryophyta</taxon>
        <taxon>Tracheophyta</taxon>
        <taxon>Spermatophyta</taxon>
        <taxon>Magnoliopsida</taxon>
        <taxon>eudicotyledons</taxon>
        <taxon>Gunneridae</taxon>
        <taxon>Pentapetalae</taxon>
        <taxon>Saxifragales</taxon>
        <taxon>Crassulaceae</taxon>
        <taxon>Kalanchoe</taxon>
    </lineage>
</organism>
<feature type="transmembrane region" description="Helical" evidence="6">
    <location>
        <begin position="149"/>
        <end position="171"/>
    </location>
</feature>
<dbReference type="AlphaFoldDB" id="A0A7N0ZR24"/>
<dbReference type="Gramene" id="Kaladp0016s0287.1.v1.1">
    <property type="protein sequence ID" value="Kaladp0016s0287.1.v1.1.CDS.1"/>
    <property type="gene ID" value="Kaladp0016s0287.v1.1"/>
</dbReference>
<evidence type="ECO:0000313" key="7">
    <source>
        <dbReference type="EnsemblPlants" id="Kaladp0016s0287.1.v1.1.CDS.1"/>
    </source>
</evidence>
<dbReference type="EnsemblPlants" id="Kaladp0016s0287.1.v1.1">
    <property type="protein sequence ID" value="Kaladp0016s0287.1.v1.1.CDS.1"/>
    <property type="gene ID" value="Kaladp0016s0287.v1.1"/>
</dbReference>
<keyword evidence="8" id="KW-1185">Reference proteome</keyword>
<dbReference type="Proteomes" id="UP000594263">
    <property type="component" value="Unplaced"/>
</dbReference>